<dbReference type="Proteomes" id="UP000628775">
    <property type="component" value="Unassembled WGS sequence"/>
</dbReference>
<dbReference type="Gene3D" id="2.10.260.10">
    <property type="match status" value="1"/>
</dbReference>
<dbReference type="InterPro" id="IPR037914">
    <property type="entry name" value="SpoVT-AbrB_sf"/>
</dbReference>
<proteinExistence type="predicted"/>
<organism evidence="2 3">
    <name type="scientific">Pullulanibacillus camelliae</name>
    <dbReference type="NCBI Taxonomy" id="1707096"/>
    <lineage>
        <taxon>Bacteria</taxon>
        <taxon>Bacillati</taxon>
        <taxon>Bacillota</taxon>
        <taxon>Bacilli</taxon>
        <taxon>Bacillales</taxon>
        <taxon>Sporolactobacillaceae</taxon>
        <taxon>Pullulanibacillus</taxon>
    </lineage>
</organism>
<evidence type="ECO:0000259" key="1">
    <source>
        <dbReference type="Pfam" id="PF04014"/>
    </source>
</evidence>
<protein>
    <recommendedName>
        <fullName evidence="1">SpoVT-AbrB domain-containing protein</fullName>
    </recommendedName>
</protein>
<gene>
    <name evidence="2" type="ORF">GCM10011391_36970</name>
</gene>
<accession>A0A8J3E1Q0</accession>
<dbReference type="GO" id="GO:0003677">
    <property type="term" value="F:DNA binding"/>
    <property type="evidence" value="ECO:0007669"/>
    <property type="project" value="InterPro"/>
</dbReference>
<comment type="caution">
    <text evidence="2">The sequence shown here is derived from an EMBL/GenBank/DDBJ whole genome shotgun (WGS) entry which is preliminary data.</text>
</comment>
<feature type="domain" description="SpoVT-AbrB" evidence="1">
    <location>
        <begin position="7"/>
        <end position="50"/>
    </location>
</feature>
<dbReference type="EMBL" id="BMIR01000026">
    <property type="protein sequence ID" value="GGE54648.1"/>
    <property type="molecule type" value="Genomic_DNA"/>
</dbReference>
<dbReference type="InterPro" id="IPR007159">
    <property type="entry name" value="SpoVT-AbrB_dom"/>
</dbReference>
<dbReference type="AlphaFoldDB" id="A0A8J3E1Q0"/>
<dbReference type="SUPFAM" id="SSF89447">
    <property type="entry name" value="AbrB/MazE/MraZ-like"/>
    <property type="match status" value="1"/>
</dbReference>
<dbReference type="RefSeq" id="WP_188698283.1">
    <property type="nucleotide sequence ID" value="NZ_BMIR01000026.1"/>
</dbReference>
<keyword evidence="3" id="KW-1185">Reference proteome</keyword>
<name>A0A8J3E1Q0_9BACL</name>
<evidence type="ECO:0000313" key="2">
    <source>
        <dbReference type="EMBL" id="GGE54648.1"/>
    </source>
</evidence>
<dbReference type="Pfam" id="PF04014">
    <property type="entry name" value="MazE_antitoxin"/>
    <property type="match status" value="1"/>
</dbReference>
<reference evidence="2" key="2">
    <citation type="submission" date="2020-09" db="EMBL/GenBank/DDBJ databases">
        <authorList>
            <person name="Sun Q."/>
            <person name="Zhou Y."/>
        </authorList>
    </citation>
    <scope>NUCLEOTIDE SEQUENCE</scope>
    <source>
        <strain evidence="2">CGMCC 1.15371</strain>
    </source>
</reference>
<sequence length="59" mass="6578">MKEPRKVTRTGNSLSVGLPKKIVDILNVKRSDVIECDVEEDRMILNKRGSGKVGWIPNG</sequence>
<evidence type="ECO:0000313" key="3">
    <source>
        <dbReference type="Proteomes" id="UP000628775"/>
    </source>
</evidence>
<reference evidence="2" key="1">
    <citation type="journal article" date="2014" name="Int. J. Syst. Evol. Microbiol.">
        <title>Complete genome sequence of Corynebacterium casei LMG S-19264T (=DSM 44701T), isolated from a smear-ripened cheese.</title>
        <authorList>
            <consortium name="US DOE Joint Genome Institute (JGI-PGF)"/>
            <person name="Walter F."/>
            <person name="Albersmeier A."/>
            <person name="Kalinowski J."/>
            <person name="Ruckert C."/>
        </authorList>
    </citation>
    <scope>NUCLEOTIDE SEQUENCE</scope>
    <source>
        <strain evidence="2">CGMCC 1.15371</strain>
    </source>
</reference>